<dbReference type="Gene3D" id="3.90.25.10">
    <property type="entry name" value="UDP-galactose 4-epimerase, domain 1"/>
    <property type="match status" value="1"/>
</dbReference>
<keyword evidence="2" id="KW-0560">Oxidoreductase</keyword>
<evidence type="ECO:0000313" key="2">
    <source>
        <dbReference type="EMBL" id="MEL4304539.1"/>
    </source>
</evidence>
<dbReference type="CDD" id="cd05254">
    <property type="entry name" value="dTDP_HR_like_SDR_e"/>
    <property type="match status" value="1"/>
</dbReference>
<dbReference type="NCBIfam" id="TIGR01214">
    <property type="entry name" value="rmlD"/>
    <property type="match status" value="1"/>
</dbReference>
<sequence>MVVGTIKTLIIGASGMLGSDLCRIFPDAVKLTKNELDITNKKSVLKTIEEIKPDVVINAAAYTNVDECEDEQALAFEVNGHAPGYIAQACSDIDAILVHFSTDYVFDGSKKEYMESDITHPINVYGQSKLLGEQEIIKNTNNYRIIRTSWLFGKNGKNFVDTMLRLSKEMENVKVVNDQFGKPTYTADLASKTAEIINLDSGIYHITNEGQCTWYEFASEIINNTIPCSSNDFPTKAKRPTYSVLINTKTTPMRHWKNALNEYLKEK</sequence>
<dbReference type="EMBL" id="JBCAUS010000002">
    <property type="protein sequence ID" value="MEL4304539.1"/>
    <property type="molecule type" value="Genomic_DNA"/>
</dbReference>
<name>A0ABU9KT60_9EURY</name>
<dbReference type="SUPFAM" id="SSF51735">
    <property type="entry name" value="NAD(P)-binding Rossmann-fold domains"/>
    <property type="match status" value="1"/>
</dbReference>
<dbReference type="Proteomes" id="UP001396646">
    <property type="component" value="Unassembled WGS sequence"/>
</dbReference>
<evidence type="ECO:0000313" key="3">
    <source>
        <dbReference type="Proteomes" id="UP001396646"/>
    </source>
</evidence>
<dbReference type="Gene3D" id="3.40.50.720">
    <property type="entry name" value="NAD(P)-binding Rossmann-like Domain"/>
    <property type="match status" value="1"/>
</dbReference>
<keyword evidence="3" id="KW-1185">Reference proteome</keyword>
<dbReference type="InterPro" id="IPR005913">
    <property type="entry name" value="dTDP_dehydrorham_reduct"/>
</dbReference>
<accession>A0ABU9KT60</accession>
<organism evidence="2 3">
    <name type="scientific">Methanococcoides cohabitans</name>
    <dbReference type="NCBI Taxonomy" id="3136559"/>
    <lineage>
        <taxon>Archaea</taxon>
        <taxon>Methanobacteriati</taxon>
        <taxon>Methanobacteriota</taxon>
        <taxon>Stenosarchaea group</taxon>
        <taxon>Methanomicrobia</taxon>
        <taxon>Methanosarcinales</taxon>
        <taxon>Methanosarcinaceae</taxon>
        <taxon>Methanococcoides</taxon>
    </lineage>
</organism>
<reference evidence="2 3" key="1">
    <citation type="submission" date="2024-04" db="EMBL/GenBank/DDBJ databases">
        <title>Methanococcoides sp. LMO-2.</title>
        <authorList>
            <person name="Liang L."/>
        </authorList>
    </citation>
    <scope>NUCLEOTIDE SEQUENCE [LARGE SCALE GENOMIC DNA]</scope>
    <source>
        <strain evidence="2 3">LMO-2</strain>
    </source>
</reference>
<dbReference type="EC" id="1.1.1.133" evidence="2"/>
<feature type="domain" description="RmlD-like substrate binding" evidence="1">
    <location>
        <begin position="7"/>
        <end position="266"/>
    </location>
</feature>
<evidence type="ECO:0000259" key="1">
    <source>
        <dbReference type="Pfam" id="PF04321"/>
    </source>
</evidence>
<comment type="caution">
    <text evidence="2">The sequence shown here is derived from an EMBL/GenBank/DDBJ whole genome shotgun (WGS) entry which is preliminary data.</text>
</comment>
<protein>
    <submittedName>
        <fullName evidence="2">dTDP-4-dehydrorhamnose reductase</fullName>
        <ecNumber evidence="2">1.1.1.133</ecNumber>
    </submittedName>
</protein>
<dbReference type="Pfam" id="PF04321">
    <property type="entry name" value="RmlD_sub_bind"/>
    <property type="match status" value="1"/>
</dbReference>
<dbReference type="InterPro" id="IPR029903">
    <property type="entry name" value="RmlD-like-bd"/>
</dbReference>
<dbReference type="RefSeq" id="WP_342126261.1">
    <property type="nucleotide sequence ID" value="NZ_JBCAUS010000002.1"/>
</dbReference>
<dbReference type="GO" id="GO:0008831">
    <property type="term" value="F:dTDP-4-dehydrorhamnose reductase activity"/>
    <property type="evidence" value="ECO:0007669"/>
    <property type="project" value="UniProtKB-EC"/>
</dbReference>
<dbReference type="InterPro" id="IPR036291">
    <property type="entry name" value="NAD(P)-bd_dom_sf"/>
</dbReference>
<dbReference type="PANTHER" id="PTHR10491:SF4">
    <property type="entry name" value="METHIONINE ADENOSYLTRANSFERASE 2 SUBUNIT BETA"/>
    <property type="match status" value="1"/>
</dbReference>
<proteinExistence type="predicted"/>
<gene>
    <name evidence="2" type="primary">rfbD</name>
    <name evidence="2" type="ORF">WOA13_01625</name>
</gene>
<dbReference type="PANTHER" id="PTHR10491">
    <property type="entry name" value="DTDP-4-DEHYDRORHAMNOSE REDUCTASE"/>
    <property type="match status" value="1"/>
</dbReference>